<dbReference type="Proteomes" id="UP000663832">
    <property type="component" value="Unassembled WGS sequence"/>
</dbReference>
<keyword evidence="1" id="KW-0812">Transmembrane</keyword>
<evidence type="ECO:0000313" key="5">
    <source>
        <dbReference type="EMBL" id="CAF1642202.1"/>
    </source>
</evidence>
<evidence type="ECO:0000313" key="6">
    <source>
        <dbReference type="Proteomes" id="UP000663832"/>
    </source>
</evidence>
<evidence type="ECO:0000313" key="2">
    <source>
        <dbReference type="EMBL" id="CAF1043413.1"/>
    </source>
</evidence>
<evidence type="ECO:0000313" key="7">
    <source>
        <dbReference type="Proteomes" id="UP000663877"/>
    </source>
</evidence>
<sequence length="92" mass="9741">MGHVSALCGASLSIVPIFSILIGVPTKSLYLGITKYNECPLEPLLPQSLLVFGLIGSICSIVALILVSSLFFQSSKAINRLTVDSDILFKSG</sequence>
<proteinExistence type="predicted"/>
<feature type="transmembrane region" description="Helical" evidence="1">
    <location>
        <begin position="47"/>
        <end position="72"/>
    </location>
</feature>
<evidence type="ECO:0000313" key="4">
    <source>
        <dbReference type="EMBL" id="CAF1493661.1"/>
    </source>
</evidence>
<evidence type="ECO:0000256" key="1">
    <source>
        <dbReference type="SAM" id="Phobius"/>
    </source>
</evidence>
<dbReference type="Proteomes" id="UP000663877">
    <property type="component" value="Unassembled WGS sequence"/>
</dbReference>
<accession>A0A814K203</accession>
<protein>
    <submittedName>
        <fullName evidence="2">Uncharacterized protein</fullName>
    </submittedName>
</protein>
<reference evidence="2" key="1">
    <citation type="submission" date="2021-02" db="EMBL/GenBank/DDBJ databases">
        <authorList>
            <person name="Nowell W R."/>
        </authorList>
    </citation>
    <scope>NUCLEOTIDE SEQUENCE</scope>
</reference>
<dbReference type="EMBL" id="CAJNOM010003150">
    <property type="protein sequence ID" value="CAF1642202.1"/>
    <property type="molecule type" value="Genomic_DNA"/>
</dbReference>
<name>A0A814K203_9BILA</name>
<dbReference type="OrthoDB" id="10058333at2759"/>
<keyword evidence="6" id="KW-1185">Reference proteome</keyword>
<dbReference type="AlphaFoldDB" id="A0A814K203"/>
<gene>
    <name evidence="2" type="ORF">BJG266_LOCUS18199</name>
    <name evidence="4" type="ORF">BJG266_LOCUS42755</name>
    <name evidence="3" type="ORF">QVE165_LOCUS24532</name>
    <name evidence="5" type="ORF">QVE165_LOCUS59647</name>
</gene>
<organism evidence="2 7">
    <name type="scientific">Adineta steineri</name>
    <dbReference type="NCBI Taxonomy" id="433720"/>
    <lineage>
        <taxon>Eukaryota</taxon>
        <taxon>Metazoa</taxon>
        <taxon>Spiralia</taxon>
        <taxon>Gnathifera</taxon>
        <taxon>Rotifera</taxon>
        <taxon>Eurotatoria</taxon>
        <taxon>Bdelloidea</taxon>
        <taxon>Adinetida</taxon>
        <taxon>Adinetidae</taxon>
        <taxon>Adineta</taxon>
    </lineage>
</organism>
<evidence type="ECO:0000313" key="3">
    <source>
        <dbReference type="EMBL" id="CAF1178371.1"/>
    </source>
</evidence>
<comment type="caution">
    <text evidence="2">The sequence shown here is derived from an EMBL/GenBank/DDBJ whole genome shotgun (WGS) entry which is preliminary data.</text>
</comment>
<dbReference type="EMBL" id="CAJNOI010000092">
    <property type="protein sequence ID" value="CAF1043413.1"/>
    <property type="molecule type" value="Genomic_DNA"/>
</dbReference>
<keyword evidence="1" id="KW-0472">Membrane</keyword>
<keyword evidence="1" id="KW-1133">Transmembrane helix</keyword>
<dbReference type="EMBL" id="CAJNOM010000173">
    <property type="protein sequence ID" value="CAF1178371.1"/>
    <property type="molecule type" value="Genomic_DNA"/>
</dbReference>
<dbReference type="EMBL" id="CAJNOI010002821">
    <property type="protein sequence ID" value="CAF1493661.1"/>
    <property type="molecule type" value="Genomic_DNA"/>
</dbReference>